<reference evidence="2" key="1">
    <citation type="submission" date="2017-12" db="EMBL/GenBank/DDBJ databases">
        <authorList>
            <consortium name="DOE Joint Genome Institute"/>
            <person name="Mondo S.J."/>
            <person name="Kjaerbolling I."/>
            <person name="Vesth T.C."/>
            <person name="Frisvad J.C."/>
            <person name="Nybo J.L."/>
            <person name="Theobald S."/>
            <person name="Kuo A."/>
            <person name="Bowyer P."/>
            <person name="Matsuda Y."/>
            <person name="Lyhne E.K."/>
            <person name="Kogle M.E."/>
            <person name="Clum A."/>
            <person name="Lipzen A."/>
            <person name="Salamov A."/>
            <person name="Ngan C.Y."/>
            <person name="Daum C."/>
            <person name="Chiniquy J."/>
            <person name="Barry K."/>
            <person name="LaButti K."/>
            <person name="Haridas S."/>
            <person name="Simmons B.A."/>
            <person name="Magnuson J.K."/>
            <person name="Mortensen U.H."/>
            <person name="Larsen T.O."/>
            <person name="Grigoriev I.V."/>
            <person name="Baker S.E."/>
            <person name="Andersen M.R."/>
            <person name="Nordberg H.P."/>
            <person name="Cantor M.N."/>
            <person name="Hua S.X."/>
        </authorList>
    </citation>
    <scope>NUCLEOTIDE SEQUENCE [LARGE SCALE GENOMIC DNA]</scope>
    <source>
        <strain evidence="2">IBT 19404</strain>
    </source>
</reference>
<keyword evidence="2" id="KW-1185">Reference proteome</keyword>
<proteinExistence type="predicted"/>
<evidence type="ECO:0000313" key="1">
    <source>
        <dbReference type="EMBL" id="PLN75503.1"/>
    </source>
</evidence>
<protein>
    <submittedName>
        <fullName evidence="1">Uncharacterized protein</fullName>
    </submittedName>
</protein>
<sequence length="400" mass="45073">MFRVRQLFSHPRLFFWISPPASLNSNTRNVRHVQFKRPRIRRFITTCCLYGMAFHLSSSFVLSQFDNGTRTTDVLEEPVAAGRDEDRHDSDEITGLDPVFIPLGLPYLREGELYAASDPEWKQFVRISQDREKLKSLNGELASLVLSDAAQSAILSRLLGGPLELTEAWLVHHFPSRAPPRYTRIGIQITDTAIALVSKYMVFEEGDRLRRCIWPLPATLAIKDAYSVLFQRQLSKLSATKLDEEHQCSSSNLPSCTTMVSSDLKTADDSCRVSQHHSRITNTCPTPGENANRSNDDYHDYPFSVISMLKKLLLQFGPGSDLYTASSAFKFRFNDCLSRERHSSPRGVFYFAGPVGLKGPKGFCRIEVKGEYDPASAKWAIVSMQLKDLTVFNQNALGGH</sequence>
<gene>
    <name evidence="1" type="ORF">BDW42DRAFT_180520</name>
</gene>
<organism evidence="1 2">
    <name type="scientific">Aspergillus taichungensis</name>
    <dbReference type="NCBI Taxonomy" id="482145"/>
    <lineage>
        <taxon>Eukaryota</taxon>
        <taxon>Fungi</taxon>
        <taxon>Dikarya</taxon>
        <taxon>Ascomycota</taxon>
        <taxon>Pezizomycotina</taxon>
        <taxon>Eurotiomycetes</taxon>
        <taxon>Eurotiomycetidae</taxon>
        <taxon>Eurotiales</taxon>
        <taxon>Aspergillaceae</taxon>
        <taxon>Aspergillus</taxon>
        <taxon>Aspergillus subgen. Circumdati</taxon>
    </lineage>
</organism>
<name>A0A2J5HFE8_9EURO</name>
<evidence type="ECO:0000313" key="2">
    <source>
        <dbReference type="Proteomes" id="UP000235023"/>
    </source>
</evidence>
<dbReference type="EMBL" id="KZ559646">
    <property type="protein sequence ID" value="PLN75503.1"/>
    <property type="molecule type" value="Genomic_DNA"/>
</dbReference>
<dbReference type="AlphaFoldDB" id="A0A2J5HFE8"/>
<accession>A0A2J5HFE8</accession>
<dbReference type="Proteomes" id="UP000235023">
    <property type="component" value="Unassembled WGS sequence"/>
</dbReference>
<dbReference type="OrthoDB" id="8062037at2759"/>